<dbReference type="InterPro" id="IPR019734">
    <property type="entry name" value="TPR_rpt"/>
</dbReference>
<keyword evidence="3" id="KW-1185">Reference proteome</keyword>
<dbReference type="Proteomes" id="UP000076738">
    <property type="component" value="Unassembled WGS sequence"/>
</dbReference>
<dbReference type="CDD" id="cd21037">
    <property type="entry name" value="MLKL_NTD"/>
    <property type="match status" value="1"/>
</dbReference>
<evidence type="ECO:0000313" key="2">
    <source>
        <dbReference type="EMBL" id="KZO96474.1"/>
    </source>
</evidence>
<dbReference type="SUPFAM" id="SSF52540">
    <property type="entry name" value="P-loop containing nucleoside triphosphate hydrolases"/>
    <property type="match status" value="1"/>
</dbReference>
<dbReference type="AlphaFoldDB" id="A0A167M993"/>
<evidence type="ECO:0000259" key="1">
    <source>
        <dbReference type="Pfam" id="PF20703"/>
    </source>
</evidence>
<sequence>MHSPHQPTADGPQMSRRDADARSLLLDLGKTTSQLSKLARRNKQQCEMLAEHVTQTIDAVIEPASHAMDITELSDIFNPLIEVVNEVVVFLQQQSEINAITALVKNSGTERDLRRLNIKLSSMRQTVQMSVLTLLRSRQKRMVADRWSNYDNEPAPSTVHGSKLSSVSLPNKPQIFFGREEEAEIMVQALISGSSAHLAILGPGGMGKTSLATALLHDGRVERKFHVNRIFISCEEVDSADGIVLLIARVLNITERDMVRTSVLRSLTGLRLSTLLVLDNLESAWDTEERAAVERFLSELANIGHLSLVVTLRGAIRPSGVDWTLTAMSPLQSLSLEAARQIFVTISRQTARSAELDTLLGLMDGLPLAITLMAHQGQLLSVKQLSEDYQKERTRLLKRGRSRRLTSLEVSIEVSLNSLTMKENPKALTLLSIICLLPGGAEIAKLVPALHSLRSVRQAAQTLLEVALATSHGNRVRVLAPIRDYVLQQYQPDGSSLRELRILYMTLALQAENLGTDKSRHAVGVLAAEIGNVNSVLLHFWKAPPAEDDIRNLHAATQNVAMFSYATSNGDCSVLLREAKSTLEAIGLRGEAAQCTHSICDLLCLQSRDEEAIPILEQIKTVFESIGDRLSAAQCTQSVGEALKMMHHDEEAMSKLEEARDSFASMNESLGAAQCMKSIGNVLHMQQEYEGAIIQLERAKVAFNSIGHCMGSAQCERSIGDVLCSQDRHEEAIIVLQEAKDAFSTMDHRFGMAQCTQSIGDVERMRGNGDQAIATLQEAKTAFEAMGHRLGATQCTHSIGDILRTQNRYEQALSSLREAKEAYDLIGEQSHAAQCMKAVGDILYMQDEYDAAVVALQEARTAFDAIGDRLGAAECLQSLGDVFHMQDEYEEASSVMEKAKSVYEELGIELKEAECTQSLGQFLHAQDRYQEALALLREAKAAFERLDNPHGVARCKQSIGDLLCNQDEYMEAIPMLEEAKAVLEGEGDQLGAAQCMLSIGKAFHNSGRTTEAVPVLRSAKAAFGQAEDRLGAAQCAHNMGDALRVEERFAEAAAELEEAQLVFDDIGNRLGGAQCLLSRGILLLSEEKYDDVILALNQAKSAFEEIDFRFGIAECYRFLGYTFVCLEREDEAEEMLREAMELLDEIGLGHRKVLCQQVLDDLHAAALP</sequence>
<evidence type="ECO:0000313" key="3">
    <source>
        <dbReference type="Proteomes" id="UP000076738"/>
    </source>
</evidence>
<dbReference type="Gene3D" id="3.40.50.300">
    <property type="entry name" value="P-loop containing nucleotide triphosphate hydrolases"/>
    <property type="match status" value="1"/>
</dbReference>
<proteinExistence type="predicted"/>
<dbReference type="PANTHER" id="PTHR47691:SF3">
    <property type="entry name" value="HTH-TYPE TRANSCRIPTIONAL REGULATOR RV0890C-RELATED"/>
    <property type="match status" value="1"/>
</dbReference>
<dbReference type="InterPro" id="IPR059179">
    <property type="entry name" value="MLKL-like_MCAfunc"/>
</dbReference>
<organism evidence="2 3">
    <name type="scientific">Calocera viscosa (strain TUFC12733)</name>
    <dbReference type="NCBI Taxonomy" id="1330018"/>
    <lineage>
        <taxon>Eukaryota</taxon>
        <taxon>Fungi</taxon>
        <taxon>Dikarya</taxon>
        <taxon>Basidiomycota</taxon>
        <taxon>Agaricomycotina</taxon>
        <taxon>Dacrymycetes</taxon>
        <taxon>Dacrymycetales</taxon>
        <taxon>Dacrymycetaceae</taxon>
        <taxon>Calocera</taxon>
    </lineage>
</organism>
<dbReference type="EMBL" id="KV417284">
    <property type="protein sequence ID" value="KZO96474.1"/>
    <property type="molecule type" value="Genomic_DNA"/>
</dbReference>
<dbReference type="InterPro" id="IPR011990">
    <property type="entry name" value="TPR-like_helical_dom_sf"/>
</dbReference>
<feature type="domain" description="Novel STAND NTPase 1" evidence="1">
    <location>
        <begin position="172"/>
        <end position="314"/>
    </location>
</feature>
<dbReference type="InterPro" id="IPR036537">
    <property type="entry name" value="Adaptor_Cbl_N_dom_sf"/>
</dbReference>
<name>A0A167M993_CALVF</name>
<dbReference type="InterPro" id="IPR049052">
    <property type="entry name" value="nSTAND1"/>
</dbReference>
<dbReference type="GO" id="GO:0007166">
    <property type="term" value="P:cell surface receptor signaling pathway"/>
    <property type="evidence" value="ECO:0007669"/>
    <property type="project" value="InterPro"/>
</dbReference>
<accession>A0A167M993</accession>
<dbReference type="Pfam" id="PF20703">
    <property type="entry name" value="nSTAND1"/>
    <property type="match status" value="1"/>
</dbReference>
<gene>
    <name evidence="2" type="ORF">CALVIDRAFT_498851</name>
</gene>
<dbReference type="Gene3D" id="1.20.930.20">
    <property type="entry name" value="Adaptor protein Cbl, N-terminal domain"/>
    <property type="match status" value="1"/>
</dbReference>
<dbReference type="Gene3D" id="1.25.40.10">
    <property type="entry name" value="Tetratricopeptide repeat domain"/>
    <property type="match status" value="4"/>
</dbReference>
<protein>
    <submittedName>
        <fullName evidence="2">TPR-like protein</fullName>
    </submittedName>
</protein>
<dbReference type="SMART" id="SM00028">
    <property type="entry name" value="TPR"/>
    <property type="match status" value="12"/>
</dbReference>
<dbReference type="Pfam" id="PF13424">
    <property type="entry name" value="TPR_12"/>
    <property type="match status" value="3"/>
</dbReference>
<dbReference type="SUPFAM" id="SSF48452">
    <property type="entry name" value="TPR-like"/>
    <property type="match status" value="3"/>
</dbReference>
<dbReference type="OrthoDB" id="1534087at2759"/>
<dbReference type="InterPro" id="IPR027417">
    <property type="entry name" value="P-loop_NTPase"/>
</dbReference>
<dbReference type="PANTHER" id="PTHR47691">
    <property type="entry name" value="REGULATOR-RELATED"/>
    <property type="match status" value="1"/>
</dbReference>
<reference evidence="2 3" key="1">
    <citation type="journal article" date="2016" name="Mol. Biol. Evol.">
        <title>Comparative Genomics of Early-Diverging Mushroom-Forming Fungi Provides Insights into the Origins of Lignocellulose Decay Capabilities.</title>
        <authorList>
            <person name="Nagy L.G."/>
            <person name="Riley R."/>
            <person name="Tritt A."/>
            <person name="Adam C."/>
            <person name="Daum C."/>
            <person name="Floudas D."/>
            <person name="Sun H."/>
            <person name="Yadav J.S."/>
            <person name="Pangilinan J."/>
            <person name="Larsson K.H."/>
            <person name="Matsuura K."/>
            <person name="Barry K."/>
            <person name="Labutti K."/>
            <person name="Kuo R."/>
            <person name="Ohm R.A."/>
            <person name="Bhattacharya S.S."/>
            <person name="Shirouzu T."/>
            <person name="Yoshinaga Y."/>
            <person name="Martin F.M."/>
            <person name="Grigoriev I.V."/>
            <person name="Hibbett D.S."/>
        </authorList>
    </citation>
    <scope>NUCLEOTIDE SEQUENCE [LARGE SCALE GENOMIC DNA]</scope>
    <source>
        <strain evidence="2 3">TUFC12733</strain>
    </source>
</reference>